<name>A0AB72Z7M1_LISIO</name>
<dbReference type="RefSeq" id="WP_003762543.1">
    <property type="nucleotide sequence ID" value="NZ_JH556647.1"/>
</dbReference>
<evidence type="ECO:0000313" key="3">
    <source>
        <dbReference type="Proteomes" id="UP000003597"/>
    </source>
</evidence>
<reference evidence="2 3" key="1">
    <citation type="submission" date="2011-08" db="EMBL/GenBank/DDBJ databases">
        <authorList>
            <person name="Weinstock G."/>
            <person name="Sodergren E."/>
            <person name="Clifton S."/>
            <person name="Fulton L."/>
            <person name="Fulton B."/>
            <person name="Courtney L."/>
            <person name="Fronick C."/>
            <person name="Harrison M."/>
            <person name="Strong C."/>
            <person name="Farmer C."/>
            <person name="Delahaunty K."/>
            <person name="Markovic C."/>
            <person name="Hall O."/>
            <person name="Minx P."/>
            <person name="Tomlinson C."/>
            <person name="Mitreva M."/>
            <person name="Hou S."/>
            <person name="Chen J."/>
            <person name="Wollam A."/>
            <person name="Pepin K.H."/>
            <person name="Johnson M."/>
            <person name="Bhonagiri V."/>
            <person name="Zhang X."/>
            <person name="Suruliraj S."/>
            <person name="Warren W."/>
            <person name="Chinwalla A."/>
            <person name="Mardis E.R."/>
            <person name="Wilson R.K."/>
        </authorList>
    </citation>
    <scope>NUCLEOTIDE SEQUENCE [LARGE SCALE GENOMIC DNA]</scope>
    <source>
        <strain evidence="2 3">ATCC 33091</strain>
    </source>
</reference>
<evidence type="ECO:0000256" key="1">
    <source>
        <dbReference type="SAM" id="Phobius"/>
    </source>
</evidence>
<sequence>MKKIIKFIFVTLFILFLVDCLWTMIQTKDGLDSPLWLQIVYLLAYLVSAIGAYKEKWFGFFTAFLFGVMIMIASIIITL</sequence>
<evidence type="ECO:0000313" key="2">
    <source>
        <dbReference type="EMBL" id="EHN60812.1"/>
    </source>
</evidence>
<keyword evidence="1" id="KW-0812">Transmembrane</keyword>
<dbReference type="AlphaFoldDB" id="A0AB72Z7M1"/>
<organism evidence="2 3">
    <name type="scientific">Listeria innocua ATCC 33091</name>
    <dbReference type="NCBI Taxonomy" id="1002366"/>
    <lineage>
        <taxon>Bacteria</taxon>
        <taxon>Bacillati</taxon>
        <taxon>Bacillota</taxon>
        <taxon>Bacilli</taxon>
        <taxon>Bacillales</taxon>
        <taxon>Listeriaceae</taxon>
        <taxon>Listeria</taxon>
    </lineage>
</organism>
<keyword evidence="1" id="KW-0472">Membrane</keyword>
<feature type="transmembrane region" description="Helical" evidence="1">
    <location>
        <begin position="33"/>
        <end position="50"/>
    </location>
</feature>
<comment type="caution">
    <text evidence="2">The sequence shown here is derived from an EMBL/GenBank/DDBJ whole genome shotgun (WGS) entry which is preliminary data.</text>
</comment>
<dbReference type="EMBL" id="AGCN01000033">
    <property type="protein sequence ID" value="EHN60812.1"/>
    <property type="molecule type" value="Genomic_DNA"/>
</dbReference>
<dbReference type="Proteomes" id="UP000003597">
    <property type="component" value="Unassembled WGS sequence"/>
</dbReference>
<evidence type="ECO:0008006" key="4">
    <source>
        <dbReference type="Google" id="ProtNLM"/>
    </source>
</evidence>
<keyword evidence="3" id="KW-1185">Reference proteome</keyword>
<gene>
    <name evidence="2" type="ORF">HMPREF0557_02326</name>
</gene>
<accession>A0AB72Z7M1</accession>
<feature type="transmembrane region" description="Helical" evidence="1">
    <location>
        <begin position="57"/>
        <end position="77"/>
    </location>
</feature>
<proteinExistence type="predicted"/>
<protein>
    <recommendedName>
        <fullName evidence="4">Lipoprotein</fullName>
    </recommendedName>
</protein>
<keyword evidence="1" id="KW-1133">Transmembrane helix</keyword>